<evidence type="ECO:0000256" key="1">
    <source>
        <dbReference type="ARBA" id="ARBA00004613"/>
    </source>
</evidence>
<dbReference type="AlphaFoldDB" id="A0A553QUD9"/>
<dbReference type="InterPro" id="IPR029034">
    <property type="entry name" value="Cystine-knot_cytokine"/>
</dbReference>
<organism evidence="6 7">
    <name type="scientific">Danionella cerebrum</name>
    <dbReference type="NCBI Taxonomy" id="2873325"/>
    <lineage>
        <taxon>Eukaryota</taxon>
        <taxon>Metazoa</taxon>
        <taxon>Chordata</taxon>
        <taxon>Craniata</taxon>
        <taxon>Vertebrata</taxon>
        <taxon>Euteleostomi</taxon>
        <taxon>Actinopterygii</taxon>
        <taxon>Neopterygii</taxon>
        <taxon>Teleostei</taxon>
        <taxon>Ostariophysi</taxon>
        <taxon>Cypriniformes</taxon>
        <taxon>Danionidae</taxon>
        <taxon>Danioninae</taxon>
        <taxon>Danionella</taxon>
    </lineage>
</organism>
<evidence type="ECO:0000256" key="2">
    <source>
        <dbReference type="ARBA" id="ARBA00007236"/>
    </source>
</evidence>
<name>A0A553QUD9_9TELE</name>
<comment type="caution">
    <text evidence="6">The sequence shown here is derived from an EMBL/GenBank/DDBJ whole genome shotgun (WGS) entry which is preliminary data.</text>
</comment>
<reference evidence="6 7" key="1">
    <citation type="journal article" date="2019" name="Sci. Data">
        <title>Hybrid genome assembly and annotation of Danionella translucida.</title>
        <authorList>
            <person name="Kadobianskyi M."/>
            <person name="Schulze L."/>
            <person name="Schuelke M."/>
            <person name="Judkewitz B."/>
        </authorList>
    </citation>
    <scope>NUCLEOTIDE SEQUENCE [LARGE SCALE GENOMIC DNA]</scope>
    <source>
        <strain evidence="6 7">Bolton</strain>
    </source>
</reference>
<evidence type="ECO:0000256" key="3">
    <source>
        <dbReference type="ARBA" id="ARBA00022525"/>
    </source>
</evidence>
<accession>A0A553QUD9</accession>
<evidence type="ECO:0000313" key="6">
    <source>
        <dbReference type="EMBL" id="TRY93593.1"/>
    </source>
</evidence>
<comment type="similarity">
    <text evidence="2">Belongs to the IL-17 family.</text>
</comment>
<keyword evidence="7" id="KW-1185">Reference proteome</keyword>
<dbReference type="SUPFAM" id="SSF57501">
    <property type="entry name" value="Cystine-knot cytokines"/>
    <property type="match status" value="1"/>
</dbReference>
<comment type="subcellular location">
    <subcellularLocation>
        <location evidence="1">Secreted</location>
    </subcellularLocation>
</comment>
<proteinExistence type="inferred from homology"/>
<dbReference type="GO" id="GO:0005125">
    <property type="term" value="F:cytokine activity"/>
    <property type="evidence" value="ECO:0007669"/>
    <property type="project" value="InterPro"/>
</dbReference>
<evidence type="ECO:0000256" key="4">
    <source>
        <dbReference type="ARBA" id="ARBA00022729"/>
    </source>
</evidence>
<evidence type="ECO:0000313" key="7">
    <source>
        <dbReference type="Proteomes" id="UP000316079"/>
    </source>
</evidence>
<protein>
    <recommendedName>
        <fullName evidence="8">Interleukin-17N</fullName>
    </recommendedName>
</protein>
<dbReference type="Pfam" id="PF06083">
    <property type="entry name" value="IL17"/>
    <property type="match status" value="1"/>
</dbReference>
<feature type="signal peptide" evidence="5">
    <location>
        <begin position="1"/>
        <end position="25"/>
    </location>
</feature>
<evidence type="ECO:0008006" key="8">
    <source>
        <dbReference type="Google" id="ProtNLM"/>
    </source>
</evidence>
<keyword evidence="3" id="KW-0964">Secreted</keyword>
<dbReference type="EMBL" id="SRMA01025520">
    <property type="protein sequence ID" value="TRY93593.1"/>
    <property type="molecule type" value="Genomic_DNA"/>
</dbReference>
<feature type="chain" id="PRO_5021914893" description="Interleukin-17N" evidence="5">
    <location>
        <begin position="26"/>
        <end position="139"/>
    </location>
</feature>
<dbReference type="Proteomes" id="UP000316079">
    <property type="component" value="Unassembled WGS sequence"/>
</dbReference>
<sequence length="139" mass="15900">MQKPRVQVVHLLGLSLLLLLNPGQCNPITVQCVEHSNYLSFLDEFFAQFVNLPLRIHERSIATWSYVEKIDMNRVPDKIYEANCLSSHSCRGVESSFSVESIPVSIKMPFIRLNPRCPKYSVEFEDINIACICAISRQI</sequence>
<dbReference type="GO" id="GO:0005576">
    <property type="term" value="C:extracellular region"/>
    <property type="evidence" value="ECO:0007669"/>
    <property type="project" value="UniProtKB-SubCell"/>
</dbReference>
<gene>
    <name evidence="6" type="ORF">DNTS_005190</name>
</gene>
<evidence type="ECO:0000256" key="5">
    <source>
        <dbReference type="SAM" id="SignalP"/>
    </source>
</evidence>
<dbReference type="OrthoDB" id="430051at2759"/>
<dbReference type="InterPro" id="IPR010345">
    <property type="entry name" value="IL-17_fam"/>
</dbReference>
<keyword evidence="4 5" id="KW-0732">Signal</keyword>
<dbReference type="Gene3D" id="2.10.90.10">
    <property type="entry name" value="Cystine-knot cytokines"/>
    <property type="match status" value="1"/>
</dbReference>
<dbReference type="STRING" id="623744.A0A553QUD9"/>